<dbReference type="GeneID" id="85436821"/>
<dbReference type="RefSeq" id="XP_060410581.1">
    <property type="nucleotide sequence ID" value="XM_060552581.1"/>
</dbReference>
<name>A0AAD8V179_9PEZI</name>
<dbReference type="AlphaFoldDB" id="A0AAD8V179"/>
<comment type="caution">
    <text evidence="2">The sequence shown here is derived from an EMBL/GenBank/DDBJ whole genome shotgun (WGS) entry which is preliminary data.</text>
</comment>
<proteinExistence type="predicted"/>
<dbReference type="EMBL" id="JAHLJV010000066">
    <property type="protein sequence ID" value="KAK1579457.1"/>
    <property type="molecule type" value="Genomic_DNA"/>
</dbReference>
<protein>
    <recommendedName>
        <fullName evidence="4">Secreted protein</fullName>
    </recommendedName>
</protein>
<evidence type="ECO:0008006" key="4">
    <source>
        <dbReference type="Google" id="ProtNLM"/>
    </source>
</evidence>
<keyword evidence="3" id="KW-1185">Reference proteome</keyword>
<evidence type="ECO:0000313" key="2">
    <source>
        <dbReference type="EMBL" id="KAK1579457.1"/>
    </source>
</evidence>
<dbReference type="Proteomes" id="UP001230504">
    <property type="component" value="Unassembled WGS sequence"/>
</dbReference>
<evidence type="ECO:0000313" key="3">
    <source>
        <dbReference type="Proteomes" id="UP001230504"/>
    </source>
</evidence>
<reference evidence="2" key="1">
    <citation type="submission" date="2021-06" db="EMBL/GenBank/DDBJ databases">
        <title>Comparative genomics, transcriptomics and evolutionary studies reveal genomic signatures of adaptation to plant cell wall in hemibiotrophic fungi.</title>
        <authorList>
            <consortium name="DOE Joint Genome Institute"/>
            <person name="Baroncelli R."/>
            <person name="Diaz J.F."/>
            <person name="Benocci T."/>
            <person name="Peng M."/>
            <person name="Battaglia E."/>
            <person name="Haridas S."/>
            <person name="Andreopoulos W."/>
            <person name="Labutti K."/>
            <person name="Pangilinan J."/>
            <person name="Floch G.L."/>
            <person name="Makela M.R."/>
            <person name="Henrissat B."/>
            <person name="Grigoriev I.V."/>
            <person name="Crouch J.A."/>
            <person name="De Vries R.P."/>
            <person name="Sukno S.A."/>
            <person name="Thon M.R."/>
        </authorList>
    </citation>
    <scope>NUCLEOTIDE SEQUENCE</scope>
    <source>
        <strain evidence="2">CBS 125086</strain>
    </source>
</reference>
<evidence type="ECO:0000256" key="1">
    <source>
        <dbReference type="SAM" id="SignalP"/>
    </source>
</evidence>
<accession>A0AAD8V179</accession>
<sequence>MYSYVCVCVCVCVCVRVLLECVRACERGDLLWDFKVRWISSHFAPVRLDFCTKTARRPAALPSVQEKLPIHSNLVRLPSITTAAAPSITVCRPPLSLLLAAPHPCRRQN</sequence>
<feature type="chain" id="PRO_5042119857" description="Secreted protein" evidence="1">
    <location>
        <begin position="25"/>
        <end position="109"/>
    </location>
</feature>
<feature type="signal peptide" evidence="1">
    <location>
        <begin position="1"/>
        <end position="24"/>
    </location>
</feature>
<gene>
    <name evidence="2" type="ORF">LY79DRAFT_342820</name>
</gene>
<keyword evidence="1" id="KW-0732">Signal</keyword>
<organism evidence="2 3">
    <name type="scientific">Colletotrichum navitas</name>
    <dbReference type="NCBI Taxonomy" id="681940"/>
    <lineage>
        <taxon>Eukaryota</taxon>
        <taxon>Fungi</taxon>
        <taxon>Dikarya</taxon>
        <taxon>Ascomycota</taxon>
        <taxon>Pezizomycotina</taxon>
        <taxon>Sordariomycetes</taxon>
        <taxon>Hypocreomycetidae</taxon>
        <taxon>Glomerellales</taxon>
        <taxon>Glomerellaceae</taxon>
        <taxon>Colletotrichum</taxon>
        <taxon>Colletotrichum graminicola species complex</taxon>
    </lineage>
</organism>